<dbReference type="CDD" id="cd02062">
    <property type="entry name" value="Nitro_FMN_reductase"/>
    <property type="match status" value="1"/>
</dbReference>
<evidence type="ECO:0000256" key="1">
    <source>
        <dbReference type="ARBA" id="ARBA00007118"/>
    </source>
</evidence>
<dbReference type="InterPro" id="IPR029479">
    <property type="entry name" value="Nitroreductase"/>
</dbReference>
<keyword evidence="5" id="KW-1185">Reference proteome</keyword>
<evidence type="ECO:0000313" key="4">
    <source>
        <dbReference type="EMBL" id="STO31131.1"/>
    </source>
</evidence>
<dbReference type="PANTHER" id="PTHR43673">
    <property type="entry name" value="NAD(P)H NITROREDUCTASE YDGI-RELATED"/>
    <property type="match status" value="1"/>
</dbReference>
<dbReference type="Pfam" id="PF00881">
    <property type="entry name" value="Nitroreductase"/>
    <property type="match status" value="1"/>
</dbReference>
<dbReference type="EC" id="1.5.1.39" evidence="4"/>
<dbReference type="PANTHER" id="PTHR43673:SF10">
    <property type="entry name" value="NADH DEHYDROGENASE_NAD(P)H NITROREDUCTASE XCC3605-RELATED"/>
    <property type="match status" value="1"/>
</dbReference>
<dbReference type="Gene3D" id="3.40.109.10">
    <property type="entry name" value="NADH Oxidase"/>
    <property type="match status" value="1"/>
</dbReference>
<protein>
    <submittedName>
        <fullName evidence="4">FMN reductase [NAD(P)H]</fullName>
        <ecNumber evidence="4">1.5.1.39</ecNumber>
    </submittedName>
</protein>
<dbReference type="RefSeq" id="WP_115269156.1">
    <property type="nucleotide sequence ID" value="NZ_UGGU01000003.1"/>
</dbReference>
<keyword evidence="2 4" id="KW-0560">Oxidoreductase</keyword>
<evidence type="ECO:0000313" key="5">
    <source>
        <dbReference type="Proteomes" id="UP000255328"/>
    </source>
</evidence>
<dbReference type="SUPFAM" id="SSF55469">
    <property type="entry name" value="FMN-dependent nitroreductase-like"/>
    <property type="match status" value="1"/>
</dbReference>
<dbReference type="Proteomes" id="UP000255328">
    <property type="component" value="Unassembled WGS sequence"/>
</dbReference>
<comment type="similarity">
    <text evidence="1">Belongs to the nitroreductase family.</text>
</comment>
<evidence type="ECO:0000259" key="3">
    <source>
        <dbReference type="Pfam" id="PF00881"/>
    </source>
</evidence>
<gene>
    <name evidence="4" type="primary">nfrA2</name>
    <name evidence="4" type="ORF">NCTC10723_00571</name>
</gene>
<organism evidence="4 5">
    <name type="scientific">Fusobacterium necrogenes</name>
    <dbReference type="NCBI Taxonomy" id="858"/>
    <lineage>
        <taxon>Bacteria</taxon>
        <taxon>Fusobacteriati</taxon>
        <taxon>Fusobacteriota</taxon>
        <taxon>Fusobacteriia</taxon>
        <taxon>Fusobacteriales</taxon>
        <taxon>Fusobacteriaceae</taxon>
        <taxon>Fusobacterium</taxon>
    </lineage>
</organism>
<sequence>MMIDILKKIRSHRSFTKKKISMEELEKMLEATRYAASTKNSQKLRYVLINSNELCEKIFPMVKFAGAISWNPTIEEAPTAYILICSENPLTDISEKNLYFDMGIASQNILLIANELGYGGCIIGSYNKPEIEKLIELPKNYISHMLISLGESKDTVSIIEAIDNNLIYSRDSNNHHFVPKLPLSKISLLKK</sequence>
<proteinExistence type="inferred from homology"/>
<evidence type="ECO:0000256" key="2">
    <source>
        <dbReference type="ARBA" id="ARBA00023002"/>
    </source>
</evidence>
<dbReference type="EMBL" id="UGGU01000003">
    <property type="protein sequence ID" value="STO31131.1"/>
    <property type="molecule type" value="Genomic_DNA"/>
</dbReference>
<reference evidence="4 5" key="1">
    <citation type="submission" date="2018-06" db="EMBL/GenBank/DDBJ databases">
        <authorList>
            <consortium name="Pathogen Informatics"/>
            <person name="Doyle S."/>
        </authorList>
    </citation>
    <scope>NUCLEOTIDE SEQUENCE [LARGE SCALE GENOMIC DNA]</scope>
    <source>
        <strain evidence="4 5">NCTC10723</strain>
    </source>
</reference>
<dbReference type="InterPro" id="IPR000415">
    <property type="entry name" value="Nitroreductase-like"/>
</dbReference>
<feature type="domain" description="Nitroreductase" evidence="3">
    <location>
        <begin position="10"/>
        <end position="150"/>
    </location>
</feature>
<name>A0A377GX49_9FUSO</name>
<dbReference type="GO" id="GO:0008752">
    <property type="term" value="F:FMN reductase [NAD(P)H] activity"/>
    <property type="evidence" value="ECO:0007669"/>
    <property type="project" value="UniProtKB-EC"/>
</dbReference>
<accession>A0A377GX49</accession>
<dbReference type="AlphaFoldDB" id="A0A377GX49"/>
<dbReference type="OrthoDB" id="9804207at2"/>